<keyword evidence="2" id="KW-1185">Reference proteome</keyword>
<proteinExistence type="predicted"/>
<dbReference type="EMBL" id="MU266360">
    <property type="protein sequence ID" value="KAH7927856.1"/>
    <property type="molecule type" value="Genomic_DNA"/>
</dbReference>
<comment type="caution">
    <text evidence="1">The sequence shown here is derived from an EMBL/GenBank/DDBJ whole genome shotgun (WGS) entry which is preliminary data.</text>
</comment>
<dbReference type="Proteomes" id="UP000790709">
    <property type="component" value="Unassembled WGS sequence"/>
</dbReference>
<organism evidence="1 2">
    <name type="scientific">Leucogyrophana mollusca</name>
    <dbReference type="NCBI Taxonomy" id="85980"/>
    <lineage>
        <taxon>Eukaryota</taxon>
        <taxon>Fungi</taxon>
        <taxon>Dikarya</taxon>
        <taxon>Basidiomycota</taxon>
        <taxon>Agaricomycotina</taxon>
        <taxon>Agaricomycetes</taxon>
        <taxon>Agaricomycetidae</taxon>
        <taxon>Boletales</taxon>
        <taxon>Boletales incertae sedis</taxon>
        <taxon>Leucogyrophana</taxon>
    </lineage>
</organism>
<accession>A0ACB8BS05</accession>
<gene>
    <name evidence="1" type="ORF">BV22DRAFT_1117957</name>
</gene>
<name>A0ACB8BS05_9AGAM</name>
<evidence type="ECO:0000313" key="2">
    <source>
        <dbReference type="Proteomes" id="UP000790709"/>
    </source>
</evidence>
<sequence length="488" mass="54348">MSMQRLSLAQQIAQLEETAPIDFDPEDIQISNEHPEDTQDHLPDASIAREHYVDVGPSALRKLHDSIADPKYEGVKTSRSQIMDDDDDDELDSELDQEGDQGGSEEHSDEGQDDDELPSSDSEADHAQPKMPPPRTTTPKVSAHVPDPLVPADDLASSLRKTRDEDRKKGKAVSRQIALWDSLLDARIRLQKAVTAGNRLPPLERYKDFDDVQASLAKMLEEAQLLSDDLFELQEDLLSTNESIQPPPRKKRRTSQNKSPDTQLLKSHLREATHEASALEHTFHPYLIHTLTKWSSKIHAAAPPTKVTFSSKSSAMTKSAAQLVDETLAEHGKVLARTRVWRGKGARLGLDEGDGDGNNNDEDPEIFDDTDFYHQLLRDVIDARGNAGGDDWIAMQKQQKARKKKGVDTKASKGRKLRYQVHEKIQNFMVPVPIRGWHEEQVDELFASLLGRGFEGARDLEVDDMDGGGGGLDIDIDAALRGGFRVFG</sequence>
<reference evidence="1" key="1">
    <citation type="journal article" date="2021" name="New Phytol.">
        <title>Evolutionary innovations through gain and loss of genes in the ectomycorrhizal Boletales.</title>
        <authorList>
            <person name="Wu G."/>
            <person name="Miyauchi S."/>
            <person name="Morin E."/>
            <person name="Kuo A."/>
            <person name="Drula E."/>
            <person name="Varga T."/>
            <person name="Kohler A."/>
            <person name="Feng B."/>
            <person name="Cao Y."/>
            <person name="Lipzen A."/>
            <person name="Daum C."/>
            <person name="Hundley H."/>
            <person name="Pangilinan J."/>
            <person name="Johnson J."/>
            <person name="Barry K."/>
            <person name="LaButti K."/>
            <person name="Ng V."/>
            <person name="Ahrendt S."/>
            <person name="Min B."/>
            <person name="Choi I.G."/>
            <person name="Park H."/>
            <person name="Plett J.M."/>
            <person name="Magnuson J."/>
            <person name="Spatafora J.W."/>
            <person name="Nagy L.G."/>
            <person name="Henrissat B."/>
            <person name="Grigoriev I.V."/>
            <person name="Yang Z.L."/>
            <person name="Xu J."/>
            <person name="Martin F.M."/>
        </authorList>
    </citation>
    <scope>NUCLEOTIDE SEQUENCE</scope>
    <source>
        <strain evidence="1">KUC20120723A-06</strain>
    </source>
</reference>
<evidence type="ECO:0000313" key="1">
    <source>
        <dbReference type="EMBL" id="KAH7927856.1"/>
    </source>
</evidence>
<protein>
    <submittedName>
        <fullName evidence="1">TRAUB-domain-containing protein</fullName>
    </submittedName>
</protein>